<dbReference type="Gene3D" id="1.10.510.10">
    <property type="entry name" value="Transferase(Phosphotransferase) domain 1"/>
    <property type="match status" value="1"/>
</dbReference>
<dbReference type="SUPFAM" id="SSF56112">
    <property type="entry name" value="Protein kinase-like (PK-like)"/>
    <property type="match status" value="1"/>
</dbReference>
<feature type="domain" description="Aminoglycoside phosphotransferase" evidence="1">
    <location>
        <begin position="66"/>
        <end position="278"/>
    </location>
</feature>
<comment type="caution">
    <text evidence="2">The sequence shown here is derived from an EMBL/GenBank/DDBJ whole genome shotgun (WGS) entry which is preliminary data.</text>
</comment>
<gene>
    <name evidence="2" type="ORF">CEE60_13955</name>
</gene>
<protein>
    <submittedName>
        <fullName evidence="2">Spectinomycin phosphotransferase</fullName>
    </submittedName>
</protein>
<evidence type="ECO:0000259" key="1">
    <source>
        <dbReference type="Pfam" id="PF01636"/>
    </source>
</evidence>
<proteinExistence type="predicted"/>
<evidence type="ECO:0000313" key="2">
    <source>
        <dbReference type="EMBL" id="OWQ52024.1"/>
    </source>
</evidence>
<name>A0A246HLD0_STEMA</name>
<evidence type="ECO:0000313" key="3">
    <source>
        <dbReference type="Proteomes" id="UP000198157"/>
    </source>
</evidence>
<dbReference type="InterPro" id="IPR002575">
    <property type="entry name" value="Aminoglycoside_PTrfase"/>
</dbReference>
<dbReference type="OrthoDB" id="236897at2"/>
<dbReference type="GO" id="GO:0016740">
    <property type="term" value="F:transferase activity"/>
    <property type="evidence" value="ECO:0007669"/>
    <property type="project" value="UniProtKB-KW"/>
</dbReference>
<accession>A0A246HLD0</accession>
<reference evidence="2 3" key="1">
    <citation type="submission" date="2017-06" db="EMBL/GenBank/DDBJ databases">
        <authorList>
            <person name="Kim H.J."/>
            <person name="Triplett B.A."/>
        </authorList>
    </citation>
    <scope>NUCLEOTIDE SEQUENCE [LARGE SCALE GENOMIC DNA]</scope>
    <source>
        <strain evidence="2 3">13146</strain>
    </source>
</reference>
<dbReference type="Gene3D" id="1.20.58.840">
    <property type="match status" value="1"/>
</dbReference>
<keyword evidence="2" id="KW-0808">Transferase</keyword>
<dbReference type="Pfam" id="PF01636">
    <property type="entry name" value="APH"/>
    <property type="match status" value="1"/>
</dbReference>
<dbReference type="AlphaFoldDB" id="A0A246HLD0"/>
<dbReference type="EMBL" id="NIVS01000037">
    <property type="protein sequence ID" value="OWQ52024.1"/>
    <property type="molecule type" value="Genomic_DNA"/>
</dbReference>
<dbReference type="InterPro" id="IPR011009">
    <property type="entry name" value="Kinase-like_dom_sf"/>
</dbReference>
<dbReference type="Gene3D" id="3.30.200.20">
    <property type="entry name" value="Phosphorylase Kinase, domain 1"/>
    <property type="match status" value="1"/>
</dbReference>
<dbReference type="Proteomes" id="UP000198157">
    <property type="component" value="Unassembled WGS sequence"/>
</dbReference>
<sequence length="342" mass="38182">MLHPQELSAAQISQVLGEVFGVRASTVLQRAGGADAGATVYQVAGPDGARWWLKCRRYAVDPVVWEVLHHLREHAGLREVIAPLPTRDGSAAATWAGLQWTLFPYVEAFSGFEEALSRGHWERLGRVLRQIHDTRLPASLSDGLRRPGFDDDTAVERVGAWLQRADARIPVRDALGEEYLALWCRHRQRIETVWQRCRELRAGIGEERCVRVLCHADLHAGNVLVGPGASVFLIDWDEMVLAPRERDLMFIGAGIGGRWGREQPPGFGEGYGPVAVDPLRVAYYRHWRILQDLQEFHDLLLEPGATARPPAQRRQALRYMAGQFAPGNVADCATRAWQAAQG</sequence>
<organism evidence="2 3">
    <name type="scientific">Stenotrophomonas maltophilia</name>
    <name type="common">Pseudomonas maltophilia</name>
    <name type="synonym">Xanthomonas maltophilia</name>
    <dbReference type="NCBI Taxonomy" id="40324"/>
    <lineage>
        <taxon>Bacteria</taxon>
        <taxon>Pseudomonadati</taxon>
        <taxon>Pseudomonadota</taxon>
        <taxon>Gammaproteobacteria</taxon>
        <taxon>Lysobacterales</taxon>
        <taxon>Lysobacteraceae</taxon>
        <taxon>Stenotrophomonas</taxon>
        <taxon>Stenotrophomonas maltophilia group</taxon>
    </lineage>
</organism>